<name>S5YI01_PARAH</name>
<feature type="signal peptide" evidence="4">
    <location>
        <begin position="1"/>
        <end position="26"/>
    </location>
</feature>
<evidence type="ECO:0000256" key="2">
    <source>
        <dbReference type="ARBA" id="ARBA00007639"/>
    </source>
</evidence>
<dbReference type="GO" id="GO:0016787">
    <property type="term" value="F:hydrolase activity"/>
    <property type="evidence" value="ECO:0007669"/>
    <property type="project" value="UniProtKB-KW"/>
</dbReference>
<feature type="chain" id="PRO_5004534925" evidence="4">
    <location>
        <begin position="27"/>
        <end position="362"/>
    </location>
</feature>
<dbReference type="EC" id="3.6.3.17" evidence="6"/>
<dbReference type="KEGG" id="pami:JCM7686_pAMI5p017"/>
<organism evidence="6 7">
    <name type="scientific">Paracoccus aminophilus JCM 7686</name>
    <dbReference type="NCBI Taxonomy" id="1367847"/>
    <lineage>
        <taxon>Bacteria</taxon>
        <taxon>Pseudomonadati</taxon>
        <taxon>Pseudomonadota</taxon>
        <taxon>Alphaproteobacteria</taxon>
        <taxon>Rhodobacterales</taxon>
        <taxon>Paracoccaceae</taxon>
        <taxon>Paracoccus</taxon>
    </lineage>
</organism>
<protein>
    <submittedName>
        <fullName evidence="6">Periplasmic protein TorT</fullName>
        <ecNumber evidence="6">3.6.3.17</ecNumber>
    </submittedName>
</protein>
<dbReference type="PANTHER" id="PTHR46847:SF1">
    <property type="entry name" value="D-ALLOSE-BINDING PERIPLASMIC PROTEIN-RELATED"/>
    <property type="match status" value="1"/>
</dbReference>
<accession>S5YI01</accession>
<dbReference type="Gene3D" id="3.40.50.2300">
    <property type="match status" value="2"/>
</dbReference>
<reference evidence="6 7" key="1">
    <citation type="journal article" date="2014" name="BMC Genomics">
        <title>Architecture and functions of a multipartite genome of the methylotrophic bacterium Paracoccus aminophilus JCM 7686, containing primary and secondary chromids.</title>
        <authorList>
            <person name="Dziewit L."/>
            <person name="Czarnecki J."/>
            <person name="Wibberg D."/>
            <person name="Radlinska M."/>
            <person name="Mrozek P."/>
            <person name="Szymczak M."/>
            <person name="Schluter A."/>
            <person name="Puhler A."/>
            <person name="Bartosik D."/>
        </authorList>
    </citation>
    <scope>NUCLEOTIDE SEQUENCE [LARGE SCALE GENOMIC DNA]</scope>
    <source>
        <strain evidence="6">JCM 7686</strain>
        <plasmid evidence="7">Plasmid pAMI5</plasmid>
    </source>
</reference>
<dbReference type="Pfam" id="PF00532">
    <property type="entry name" value="Peripla_BP_1"/>
    <property type="match status" value="1"/>
</dbReference>
<dbReference type="HOGENOM" id="CLU_053104_0_0_5"/>
<evidence type="ECO:0000256" key="1">
    <source>
        <dbReference type="ARBA" id="ARBA00004196"/>
    </source>
</evidence>
<evidence type="ECO:0000256" key="3">
    <source>
        <dbReference type="ARBA" id="ARBA00022729"/>
    </source>
</evidence>
<evidence type="ECO:0000313" key="6">
    <source>
        <dbReference type="EMBL" id="AGT11083.1"/>
    </source>
</evidence>
<proteinExistence type="inferred from homology"/>
<dbReference type="RefSeq" id="WP_020952855.1">
    <property type="nucleotide sequence ID" value="NC_022043.1"/>
</dbReference>
<dbReference type="PATRIC" id="fig|1367847.3.peg.4041"/>
<evidence type="ECO:0000259" key="5">
    <source>
        <dbReference type="Pfam" id="PF00532"/>
    </source>
</evidence>
<sequence length="362" mass="39502">MTRLKGLFGALAPALVLWLAALPAAAEDWLLDAHLLPFDDQSPTRAMRYEPLDHAARPLRFCILYPHLKDAYWLSVNYGMVREAQRLGVGFELFEAGGYPNLRRQAEQLKACGAGGFDAIILGTVSYDGLTPLIREISQTTPIIATVNDIDPEGISAKSSVSWRDMAAAAGQALAARHPRGSPPVRVAWFPGPKDAGWVRFVEEGFRAALAESSAEIVVTKYGDTGREQQVVLIEEALEEDPDINYLIGNAPMAEAAVAITRNRGLSDRVGIISTYMTHGVFRGVRRGRILAAPSDFPVMQGRLAIEQAVRVVEDRLEVKQAGPRIVVLTPQTITDFDTDEALTPASFVARFSLAPKAADRR</sequence>
<keyword evidence="6" id="KW-0614">Plasmid</keyword>
<comment type="subcellular location">
    <subcellularLocation>
        <location evidence="1">Cell envelope</location>
    </subcellularLocation>
</comment>
<comment type="similarity">
    <text evidence="2">Belongs to the bacterial solute-binding protein 2 family.</text>
</comment>
<dbReference type="GO" id="GO:0030313">
    <property type="term" value="C:cell envelope"/>
    <property type="evidence" value="ECO:0007669"/>
    <property type="project" value="UniProtKB-SubCell"/>
</dbReference>
<geneLocation type="plasmid" evidence="6 7">
    <name>pAMI5</name>
</geneLocation>
<keyword evidence="6" id="KW-0378">Hydrolase</keyword>
<evidence type="ECO:0000313" key="7">
    <source>
        <dbReference type="Proteomes" id="UP000015480"/>
    </source>
</evidence>
<evidence type="ECO:0000256" key="4">
    <source>
        <dbReference type="SAM" id="SignalP"/>
    </source>
</evidence>
<feature type="domain" description="Periplasmic binding protein/LacI sugar binding" evidence="5">
    <location>
        <begin position="61"/>
        <end position="310"/>
    </location>
</feature>
<gene>
    <name evidence="6" type="ORF">JCM7686_pAMI5p017</name>
</gene>
<dbReference type="PANTHER" id="PTHR46847">
    <property type="entry name" value="D-ALLOSE-BINDING PERIPLASMIC PROTEIN-RELATED"/>
    <property type="match status" value="1"/>
</dbReference>
<dbReference type="CDD" id="cd06306">
    <property type="entry name" value="PBP1_TorT-like"/>
    <property type="match status" value="1"/>
</dbReference>
<dbReference type="InterPro" id="IPR028082">
    <property type="entry name" value="Peripla_BP_I"/>
</dbReference>
<dbReference type="InterPro" id="IPR001761">
    <property type="entry name" value="Peripla_BP/Lac1_sug-bd_dom"/>
</dbReference>
<dbReference type="Proteomes" id="UP000015480">
    <property type="component" value="Plasmid pAMI5"/>
</dbReference>
<dbReference type="AlphaFoldDB" id="S5YI01"/>
<dbReference type="NCBIfam" id="NF008185">
    <property type="entry name" value="PRK10936.1"/>
    <property type="match status" value="1"/>
</dbReference>
<keyword evidence="7" id="KW-1185">Reference proteome</keyword>
<keyword evidence="3 4" id="KW-0732">Signal</keyword>
<dbReference type="EMBL" id="CP006653">
    <property type="protein sequence ID" value="AGT11083.1"/>
    <property type="molecule type" value="Genomic_DNA"/>
</dbReference>
<dbReference type="OrthoDB" id="9773673at2"/>
<dbReference type="SUPFAM" id="SSF53822">
    <property type="entry name" value="Periplasmic binding protein-like I"/>
    <property type="match status" value="1"/>
</dbReference>